<feature type="transmembrane region" description="Helical" evidence="10">
    <location>
        <begin position="60"/>
        <end position="84"/>
    </location>
</feature>
<dbReference type="PANTHER" id="PTHR37468">
    <property type="entry name" value="SULFATE TRANSPORTER CYSZ"/>
    <property type="match status" value="1"/>
</dbReference>
<keyword evidence="9 10" id="KW-0472">Membrane</keyword>
<dbReference type="eggNOG" id="COG2981">
    <property type="taxonomic scope" value="Bacteria"/>
</dbReference>
<evidence type="ECO:0000256" key="4">
    <source>
        <dbReference type="ARBA" id="ARBA00022519"/>
    </source>
</evidence>
<keyword evidence="2" id="KW-0813">Transport</keyword>
<dbReference type="PANTHER" id="PTHR37468:SF1">
    <property type="entry name" value="SULFATE TRANSPORTER CYSZ"/>
    <property type="match status" value="1"/>
</dbReference>
<dbReference type="KEGG" id="msd:MYSTI_06399"/>
<gene>
    <name evidence="11" type="ordered locus">MYSTI_06399</name>
</gene>
<dbReference type="Pfam" id="PF07264">
    <property type="entry name" value="EI24"/>
    <property type="match status" value="1"/>
</dbReference>
<keyword evidence="6 10" id="KW-0812">Transmembrane</keyword>
<dbReference type="EMBL" id="CP004025">
    <property type="protein sequence ID" value="AGC47672.1"/>
    <property type="molecule type" value="Genomic_DNA"/>
</dbReference>
<evidence type="ECO:0000256" key="5">
    <source>
        <dbReference type="ARBA" id="ARBA00022605"/>
    </source>
</evidence>
<keyword evidence="3" id="KW-1003">Cell membrane</keyword>
<dbReference type="GO" id="GO:0000103">
    <property type="term" value="P:sulfate assimilation"/>
    <property type="evidence" value="ECO:0007669"/>
    <property type="project" value="TreeGrafter"/>
</dbReference>
<evidence type="ECO:0000256" key="9">
    <source>
        <dbReference type="ARBA" id="ARBA00023136"/>
    </source>
</evidence>
<evidence type="ECO:0000256" key="8">
    <source>
        <dbReference type="ARBA" id="ARBA00023032"/>
    </source>
</evidence>
<dbReference type="AlphaFoldDB" id="L7UJF6"/>
<dbReference type="InterPro" id="IPR050480">
    <property type="entry name" value="CysZ-like"/>
</dbReference>
<feature type="transmembrane region" description="Helical" evidence="10">
    <location>
        <begin position="195"/>
        <end position="216"/>
    </location>
</feature>
<evidence type="ECO:0000256" key="3">
    <source>
        <dbReference type="ARBA" id="ARBA00022475"/>
    </source>
</evidence>
<evidence type="ECO:0000256" key="6">
    <source>
        <dbReference type="ARBA" id="ARBA00022692"/>
    </source>
</evidence>
<evidence type="ECO:0000256" key="10">
    <source>
        <dbReference type="SAM" id="Phobius"/>
    </source>
</evidence>
<comment type="subcellular location">
    <subcellularLocation>
        <location evidence="1">Membrane</location>
        <topology evidence="1">Multi-pass membrane protein</topology>
    </subcellularLocation>
</comment>
<dbReference type="PATRIC" id="fig|1278073.3.peg.6494"/>
<keyword evidence="12" id="KW-1185">Reference proteome</keyword>
<dbReference type="GO" id="GO:0019344">
    <property type="term" value="P:cysteine biosynthetic process"/>
    <property type="evidence" value="ECO:0007669"/>
    <property type="project" value="TreeGrafter"/>
</dbReference>
<dbReference type="Proteomes" id="UP000011131">
    <property type="component" value="Chromosome"/>
</dbReference>
<proteinExistence type="predicted"/>
<reference evidence="11 12" key="1">
    <citation type="journal article" date="2013" name="Genome Announc.">
        <title>Complete genome sequence of Myxococcus stipitatus strain DSM 14675, a fruiting myxobacterium.</title>
        <authorList>
            <person name="Huntley S."/>
            <person name="Kneip S."/>
            <person name="Treuner-Lange A."/>
            <person name="Sogaard-Andersen L."/>
        </authorList>
    </citation>
    <scope>NUCLEOTIDE SEQUENCE [LARGE SCALE GENOMIC DNA]</scope>
    <source>
        <strain evidence="12">DSM 14675 / JCM 12634 / Mx s8</strain>
    </source>
</reference>
<evidence type="ECO:0008006" key="13">
    <source>
        <dbReference type="Google" id="ProtNLM"/>
    </source>
</evidence>
<organism evidence="11 12">
    <name type="scientific">Myxococcus stipitatus (strain DSM 14675 / JCM 12634 / Mx s8)</name>
    <dbReference type="NCBI Taxonomy" id="1278073"/>
    <lineage>
        <taxon>Bacteria</taxon>
        <taxon>Pseudomonadati</taxon>
        <taxon>Myxococcota</taxon>
        <taxon>Myxococcia</taxon>
        <taxon>Myxococcales</taxon>
        <taxon>Cystobacterineae</taxon>
        <taxon>Myxococcaceae</taxon>
        <taxon>Myxococcus</taxon>
    </lineage>
</organism>
<evidence type="ECO:0000256" key="7">
    <source>
        <dbReference type="ARBA" id="ARBA00022989"/>
    </source>
</evidence>
<evidence type="ECO:0000313" key="11">
    <source>
        <dbReference type="EMBL" id="AGC47672.1"/>
    </source>
</evidence>
<accession>L7UJF6</accession>
<name>L7UJF6_MYXSD</name>
<dbReference type="GO" id="GO:0009675">
    <property type="term" value="F:high-affinity sulfate:proton symporter activity"/>
    <property type="evidence" value="ECO:0007669"/>
    <property type="project" value="TreeGrafter"/>
</dbReference>
<keyword evidence="8" id="KW-0764">Sulfate transport</keyword>
<dbReference type="GO" id="GO:0005886">
    <property type="term" value="C:plasma membrane"/>
    <property type="evidence" value="ECO:0007669"/>
    <property type="project" value="TreeGrafter"/>
</dbReference>
<dbReference type="InterPro" id="IPR059112">
    <property type="entry name" value="CysZ/EI24"/>
</dbReference>
<evidence type="ECO:0000256" key="2">
    <source>
        <dbReference type="ARBA" id="ARBA00022448"/>
    </source>
</evidence>
<feature type="transmembrane region" description="Helical" evidence="10">
    <location>
        <begin position="169"/>
        <end position="189"/>
    </location>
</feature>
<protein>
    <recommendedName>
        <fullName evidence="13">Sulfate transporter</fullName>
    </recommendedName>
</protein>
<keyword evidence="7 10" id="KW-1133">Transmembrane helix</keyword>
<feature type="transmembrane region" description="Helical" evidence="10">
    <location>
        <begin position="237"/>
        <end position="264"/>
    </location>
</feature>
<dbReference type="STRING" id="1278073.MYSTI_06399"/>
<dbReference type="HOGENOM" id="CLU_1018261_0_0_7"/>
<evidence type="ECO:0000256" key="1">
    <source>
        <dbReference type="ARBA" id="ARBA00004141"/>
    </source>
</evidence>
<sequence length="294" mass="31330">MCAPYITGTSGPAFDLRTAPAMSPTSPVPTLSPQARLSDFFQGLGLLGRASGLIFRSRRLFVLSALCAAVTAVALVGLAWLLWNHAPRLLGSLWTLPDSWYGRGAWYTLLVLTSLVLWVVGANIVPPLLLAPLQDPISEVTESLCGGGEGPPFSLAGFMRGIVTGVAHTLARLFFLVAGLTLLLPLHLIPGVGSVLWTVLGGLWTMTWMAGEFLAAPMTRHLYPFAEVRRMLRERRALCLGLGAGVYVLLWLPILNTFFLPVAIVAGTLLYRGLRQAGVLPPPPSGQAGGGALK</sequence>
<evidence type="ECO:0000313" key="12">
    <source>
        <dbReference type="Proteomes" id="UP000011131"/>
    </source>
</evidence>
<keyword evidence="4" id="KW-0997">Cell inner membrane</keyword>
<feature type="transmembrane region" description="Helical" evidence="10">
    <location>
        <begin position="104"/>
        <end position="125"/>
    </location>
</feature>
<keyword evidence="5" id="KW-0028">Amino-acid biosynthesis</keyword>